<organism evidence="1 2">
    <name type="scientific">Candidatus Yanofskybacteria bacterium RIFCSPHIGHO2_01_FULL_41_26</name>
    <dbReference type="NCBI Taxonomy" id="1802661"/>
    <lineage>
        <taxon>Bacteria</taxon>
        <taxon>Candidatus Yanofskyibacteriota</taxon>
    </lineage>
</organism>
<sequence length="250" mass="28610">MRNLKKIYRKFLRNRLILAFIDIKPQNLPRIMPFVRQYKKYKSISTEQISVAPILGDDTTTTNIDPHYFYQAIWTAKHIAQTHPPEHVDIGSQAQFVASLTVLTKVKFVDIRPLDVKLENLTNTKGSILDLPFSDNSIDSLSCLHVAEHIGLGRYGDKLDPEGTKKACQELTRVLAKDGNLYFSLPIGRERTEFNAHRIHQPQTIIDYFSGLTLIEFSAINDRGHLVLNARPLDFKNSQYGCGLFHFKRT</sequence>
<gene>
    <name evidence="1" type="ORF">A2649_01210</name>
</gene>
<protein>
    <recommendedName>
        <fullName evidence="3">DUF268 domain-containing protein</fullName>
    </recommendedName>
</protein>
<dbReference type="EMBL" id="MGJB01000006">
    <property type="protein sequence ID" value="OGM98966.1"/>
    <property type="molecule type" value="Genomic_DNA"/>
</dbReference>
<dbReference type="Proteomes" id="UP000176893">
    <property type="component" value="Unassembled WGS sequence"/>
</dbReference>
<dbReference type="InterPro" id="IPR029063">
    <property type="entry name" value="SAM-dependent_MTases_sf"/>
</dbReference>
<comment type="caution">
    <text evidence="1">The sequence shown here is derived from an EMBL/GenBank/DDBJ whole genome shotgun (WGS) entry which is preliminary data.</text>
</comment>
<dbReference type="Pfam" id="PF03269">
    <property type="entry name" value="DUF268"/>
    <property type="match status" value="1"/>
</dbReference>
<dbReference type="STRING" id="1802661.A2649_01210"/>
<dbReference type="Gene3D" id="3.40.50.150">
    <property type="entry name" value="Vaccinia Virus protein VP39"/>
    <property type="match status" value="1"/>
</dbReference>
<accession>A0A1F8EDK2</accession>
<evidence type="ECO:0000313" key="1">
    <source>
        <dbReference type="EMBL" id="OGM98966.1"/>
    </source>
</evidence>
<dbReference type="SUPFAM" id="SSF53335">
    <property type="entry name" value="S-adenosyl-L-methionine-dependent methyltransferases"/>
    <property type="match status" value="1"/>
</dbReference>
<proteinExistence type="predicted"/>
<evidence type="ECO:0000313" key="2">
    <source>
        <dbReference type="Proteomes" id="UP000176893"/>
    </source>
</evidence>
<dbReference type="AlphaFoldDB" id="A0A1F8EDK2"/>
<reference evidence="1 2" key="1">
    <citation type="journal article" date="2016" name="Nat. Commun.">
        <title>Thousands of microbial genomes shed light on interconnected biogeochemical processes in an aquifer system.</title>
        <authorList>
            <person name="Anantharaman K."/>
            <person name="Brown C.T."/>
            <person name="Hug L.A."/>
            <person name="Sharon I."/>
            <person name="Castelle C.J."/>
            <person name="Probst A.J."/>
            <person name="Thomas B.C."/>
            <person name="Singh A."/>
            <person name="Wilkins M.J."/>
            <person name="Karaoz U."/>
            <person name="Brodie E.L."/>
            <person name="Williams K.H."/>
            <person name="Hubbard S.S."/>
            <person name="Banfield J.F."/>
        </authorList>
    </citation>
    <scope>NUCLEOTIDE SEQUENCE [LARGE SCALE GENOMIC DNA]</scope>
</reference>
<name>A0A1F8EDK2_9BACT</name>
<evidence type="ECO:0008006" key="3">
    <source>
        <dbReference type="Google" id="ProtNLM"/>
    </source>
</evidence>
<dbReference type="InterPro" id="IPR004951">
    <property type="entry name" value="DUF268_CAE_spp"/>
</dbReference>